<evidence type="ECO:0008006" key="3">
    <source>
        <dbReference type="Google" id="ProtNLM"/>
    </source>
</evidence>
<protein>
    <recommendedName>
        <fullName evidence="3">Glycosyltransferase family 92 protein</fullName>
    </recommendedName>
</protein>
<dbReference type="Proteomes" id="UP001480955">
    <property type="component" value="Unassembled WGS sequence"/>
</dbReference>
<sequence>MSKIVQVASVSLDEGAPLLREPSRPAAYRDETFEARFDRHTLVYDAIRSPETGQVRIVAPALLNLLPEIQSGHFRQAGAEDDIPFSVRSLDRQTQILLEGPANSRHLTLDCSLGRFPIKPNDEQFDLFRDQRVVFTLSKNNRLEWIADWVRFYRDVHGATAVLIFDNASTAYTAQQLLETIAAIEGIKVAVVVEWPFRHGPPGIGSYQYWDSNFSQLGAFEVARWRFLGKARSVLNCDIDELVVSRSGASIFAAVERSLTGVVSFFGDWVVGLDDITPTPDGTAPIRFRDFTHVVTPKRGFRHGIIPYSPTRCRPKWALVPSRCPAGAQWHIHTIAKWLPARVVGRRFQFRHFREINFNWKYDRLGRERFDPERFHVDPLMQAAFARVKWADRGGERS</sequence>
<dbReference type="EMBL" id="JBELQE010000122">
    <property type="protein sequence ID" value="MER2252848.1"/>
    <property type="molecule type" value="Genomic_DNA"/>
</dbReference>
<dbReference type="RefSeq" id="WP_350397065.1">
    <property type="nucleotide sequence ID" value="NZ_JBELQE010000122.1"/>
</dbReference>
<evidence type="ECO:0000313" key="2">
    <source>
        <dbReference type="Proteomes" id="UP001480955"/>
    </source>
</evidence>
<comment type="caution">
    <text evidence="1">The sequence shown here is derived from an EMBL/GenBank/DDBJ whole genome shotgun (WGS) entry which is preliminary data.</text>
</comment>
<gene>
    <name evidence="1" type="ORF">ABS772_23285</name>
</gene>
<proteinExistence type="predicted"/>
<keyword evidence="2" id="KW-1185">Reference proteome</keyword>
<evidence type="ECO:0000313" key="1">
    <source>
        <dbReference type="EMBL" id="MER2252848.1"/>
    </source>
</evidence>
<organism evidence="1 2">
    <name type="scientific">Methylorubrum podarium</name>
    <dbReference type="NCBI Taxonomy" id="200476"/>
    <lineage>
        <taxon>Bacteria</taxon>
        <taxon>Pseudomonadati</taxon>
        <taxon>Pseudomonadota</taxon>
        <taxon>Alphaproteobacteria</taxon>
        <taxon>Hyphomicrobiales</taxon>
        <taxon>Methylobacteriaceae</taxon>
        <taxon>Methylorubrum</taxon>
    </lineage>
</organism>
<accession>A0ABV1QTW6</accession>
<reference evidence="1 2" key="1">
    <citation type="submission" date="2024-06" db="EMBL/GenBank/DDBJ databases">
        <authorList>
            <person name="Campbell A.G."/>
        </authorList>
    </citation>
    <scope>NUCLEOTIDE SEQUENCE [LARGE SCALE GENOMIC DNA]</scope>
    <source>
        <strain evidence="1 2">EM12</strain>
    </source>
</reference>
<name>A0ABV1QTW6_9HYPH</name>